<dbReference type="Pfam" id="PF13520">
    <property type="entry name" value="AA_permease_2"/>
    <property type="match status" value="1"/>
</dbReference>
<dbReference type="PANTHER" id="PTHR45649:SF41">
    <property type="entry name" value="TRANSPORTER, PUTATIVE (EUROFUNG)-RELATED"/>
    <property type="match status" value="1"/>
</dbReference>
<keyword evidence="4 6" id="KW-1133">Transmembrane helix</keyword>
<feature type="transmembrane region" description="Helical" evidence="6">
    <location>
        <begin position="146"/>
        <end position="174"/>
    </location>
</feature>
<feature type="transmembrane region" description="Helical" evidence="6">
    <location>
        <begin position="498"/>
        <end position="517"/>
    </location>
</feature>
<evidence type="ECO:0008006" key="9">
    <source>
        <dbReference type="Google" id="ProtNLM"/>
    </source>
</evidence>
<evidence type="ECO:0000256" key="5">
    <source>
        <dbReference type="ARBA" id="ARBA00023136"/>
    </source>
</evidence>
<evidence type="ECO:0000256" key="2">
    <source>
        <dbReference type="ARBA" id="ARBA00022448"/>
    </source>
</evidence>
<comment type="subcellular location">
    <subcellularLocation>
        <location evidence="1">Membrane</location>
        <topology evidence="1">Multi-pass membrane protein</topology>
    </subcellularLocation>
</comment>
<feature type="transmembrane region" description="Helical" evidence="6">
    <location>
        <begin position="345"/>
        <end position="368"/>
    </location>
</feature>
<sequence>MRSDKQSHADGIAIYDQDAYDQHDLKEFRVDATIPLKYHGTAADQRDMVVLGKTQVLRRNFKFVTMLGFASTVMASWEVLLPLFGLVLVDGGTPDLFWGFIVEACGMLLVYASLAELASMSPTAGGQYHWVSEFGPPKVQKLLSYLVGWLCAIGWQVYLAGVCFMVGGIIQGLIALNYPSYVPQRWHATLLTIAIIASAIMFNTFLAVRLPLIEGIVLVLHLCGIFAIIIPLWVMAPRAPAHTALLDFVNNGGWPTTGLSSMIGLVTPLNVLIGYDCSVHMSEEIEDASLTLPKAIIWSVAPNAVLGLLMIVTLAFTAGDVPSILHSATGQPFIQMFFNATQSHAGTTVMAAIIVVLLCSCCFSEVATASRQLWSFSRDRGFPGSDWLSVVQQGWNIPLRAVLVSFVVVSLLACINIGSTTALRSISSLGGVAILSSYIVTIGCLIWRRIYGAPLPPRRWSLGKAGLWINIAAFLFVLPLWFFTFWPLATPVLASTMNWSSVIFFGVLLIAMVYYVFKARHEYTGPVALIKREN</sequence>
<dbReference type="GO" id="GO:0022857">
    <property type="term" value="F:transmembrane transporter activity"/>
    <property type="evidence" value="ECO:0007669"/>
    <property type="project" value="InterPro"/>
</dbReference>
<keyword evidence="5 6" id="KW-0472">Membrane</keyword>
<name>A0AAN6F4H7_9PEZI</name>
<evidence type="ECO:0000313" key="8">
    <source>
        <dbReference type="Proteomes" id="UP001168146"/>
    </source>
</evidence>
<feature type="transmembrane region" description="Helical" evidence="6">
    <location>
        <begin position="401"/>
        <end position="419"/>
    </location>
</feature>
<feature type="transmembrane region" description="Helical" evidence="6">
    <location>
        <begin position="96"/>
        <end position="114"/>
    </location>
</feature>
<feature type="transmembrane region" description="Helical" evidence="6">
    <location>
        <begin position="215"/>
        <end position="234"/>
    </location>
</feature>
<dbReference type="AlphaFoldDB" id="A0AAN6F4H7"/>
<protein>
    <recommendedName>
        <fullName evidence="9">Amino acid permease/ SLC12A domain-containing protein</fullName>
    </recommendedName>
</protein>
<feature type="transmembrane region" description="Helical" evidence="6">
    <location>
        <begin position="186"/>
        <end position="208"/>
    </location>
</feature>
<keyword evidence="3 6" id="KW-0812">Transmembrane</keyword>
<feature type="transmembrane region" description="Helical" evidence="6">
    <location>
        <begin position="295"/>
        <end position="316"/>
    </location>
</feature>
<evidence type="ECO:0000256" key="4">
    <source>
        <dbReference type="ARBA" id="ARBA00022989"/>
    </source>
</evidence>
<proteinExistence type="predicted"/>
<feature type="transmembrane region" description="Helical" evidence="6">
    <location>
        <begin position="63"/>
        <end position="84"/>
    </location>
</feature>
<accession>A0AAN6F4H7</accession>
<organism evidence="7 8">
    <name type="scientific">Friedmanniomyces endolithicus</name>
    <dbReference type="NCBI Taxonomy" id="329885"/>
    <lineage>
        <taxon>Eukaryota</taxon>
        <taxon>Fungi</taxon>
        <taxon>Dikarya</taxon>
        <taxon>Ascomycota</taxon>
        <taxon>Pezizomycotina</taxon>
        <taxon>Dothideomycetes</taxon>
        <taxon>Dothideomycetidae</taxon>
        <taxon>Mycosphaerellales</taxon>
        <taxon>Teratosphaeriaceae</taxon>
        <taxon>Friedmanniomyces</taxon>
    </lineage>
</organism>
<evidence type="ECO:0000256" key="3">
    <source>
        <dbReference type="ARBA" id="ARBA00022692"/>
    </source>
</evidence>
<feature type="transmembrane region" description="Helical" evidence="6">
    <location>
        <begin position="467"/>
        <end position="486"/>
    </location>
</feature>
<dbReference type="EMBL" id="JASUXU010000147">
    <property type="protein sequence ID" value="KAK0303440.1"/>
    <property type="molecule type" value="Genomic_DNA"/>
</dbReference>
<dbReference type="InterPro" id="IPR002293">
    <property type="entry name" value="AA/rel_permease1"/>
</dbReference>
<evidence type="ECO:0000313" key="7">
    <source>
        <dbReference type="EMBL" id="KAK0303440.1"/>
    </source>
</evidence>
<comment type="caution">
    <text evidence="7">The sequence shown here is derived from an EMBL/GenBank/DDBJ whole genome shotgun (WGS) entry which is preliminary data.</text>
</comment>
<evidence type="ECO:0000256" key="6">
    <source>
        <dbReference type="SAM" id="Phobius"/>
    </source>
</evidence>
<feature type="transmembrane region" description="Helical" evidence="6">
    <location>
        <begin position="425"/>
        <end position="447"/>
    </location>
</feature>
<gene>
    <name evidence="7" type="ORF">LTR82_017543</name>
</gene>
<dbReference type="Gene3D" id="1.20.1740.10">
    <property type="entry name" value="Amino acid/polyamine transporter I"/>
    <property type="match status" value="1"/>
</dbReference>
<dbReference type="PANTHER" id="PTHR45649">
    <property type="entry name" value="AMINO-ACID PERMEASE BAT1"/>
    <property type="match status" value="1"/>
</dbReference>
<keyword evidence="2" id="KW-0813">Transport</keyword>
<dbReference type="GO" id="GO:0016020">
    <property type="term" value="C:membrane"/>
    <property type="evidence" value="ECO:0007669"/>
    <property type="project" value="UniProtKB-SubCell"/>
</dbReference>
<feature type="transmembrane region" description="Helical" evidence="6">
    <location>
        <begin position="254"/>
        <end position="275"/>
    </location>
</feature>
<evidence type="ECO:0000256" key="1">
    <source>
        <dbReference type="ARBA" id="ARBA00004141"/>
    </source>
</evidence>
<reference evidence="7" key="1">
    <citation type="submission" date="2021-12" db="EMBL/GenBank/DDBJ databases">
        <title>Black yeast isolated from Biological Soil Crust.</title>
        <authorList>
            <person name="Kurbessoian T."/>
        </authorList>
    </citation>
    <scope>NUCLEOTIDE SEQUENCE</scope>
    <source>
        <strain evidence="7">CCFEE 5208</strain>
    </source>
</reference>
<dbReference type="Proteomes" id="UP001168146">
    <property type="component" value="Unassembled WGS sequence"/>
</dbReference>
<dbReference type="PIRSF" id="PIRSF006060">
    <property type="entry name" value="AA_transporter"/>
    <property type="match status" value="1"/>
</dbReference>